<dbReference type="CDD" id="cd16563">
    <property type="entry name" value="RING-HC_RNF220"/>
    <property type="match status" value="1"/>
</dbReference>
<dbReference type="InterPro" id="IPR001841">
    <property type="entry name" value="Znf_RING"/>
</dbReference>
<dbReference type="Gene3D" id="3.30.40.10">
    <property type="entry name" value="Zinc/RING finger domain, C3HC4 (zinc finger)"/>
    <property type="match status" value="1"/>
</dbReference>
<dbReference type="Pfam" id="PF13923">
    <property type="entry name" value="zf-C3HC4_2"/>
    <property type="match status" value="1"/>
</dbReference>
<evidence type="ECO:0000256" key="5">
    <source>
        <dbReference type="SAM" id="MobiDB-lite"/>
    </source>
</evidence>
<dbReference type="InterPro" id="IPR036691">
    <property type="entry name" value="Endo/exonu/phosph_ase_sf"/>
</dbReference>
<dbReference type="Proteomes" id="UP000683360">
    <property type="component" value="Unassembled WGS sequence"/>
</dbReference>
<keyword evidence="1 3" id="KW-0863">Zinc-finger</keyword>
<proteinExistence type="predicted"/>
<accession>A0A8S3QDQ1</accession>
<dbReference type="InterPro" id="IPR040178">
    <property type="entry name" value="RNF220_RING"/>
</dbReference>
<dbReference type="PROSITE" id="PS50089">
    <property type="entry name" value="ZF_RING_2"/>
    <property type="match status" value="1"/>
</dbReference>
<name>A0A8S3QDQ1_MYTED</name>
<dbReference type="EMBL" id="CAJPWZ010000460">
    <property type="protein sequence ID" value="CAG2193530.1"/>
    <property type="molecule type" value="Genomic_DNA"/>
</dbReference>
<dbReference type="OrthoDB" id="6144393at2759"/>
<dbReference type="PANTHER" id="PTHR13459:SF1">
    <property type="entry name" value="E3 UBIQUITIN-PROTEIN LIGASE RNF220 ISOFORM X1"/>
    <property type="match status" value="1"/>
</dbReference>
<evidence type="ECO:0000313" key="8">
    <source>
        <dbReference type="Proteomes" id="UP000683360"/>
    </source>
</evidence>
<dbReference type="InterPro" id="IPR013083">
    <property type="entry name" value="Znf_RING/FYVE/PHD"/>
</dbReference>
<organism evidence="7 8">
    <name type="scientific">Mytilus edulis</name>
    <name type="common">Blue mussel</name>
    <dbReference type="NCBI Taxonomy" id="6550"/>
    <lineage>
        <taxon>Eukaryota</taxon>
        <taxon>Metazoa</taxon>
        <taxon>Spiralia</taxon>
        <taxon>Lophotrochozoa</taxon>
        <taxon>Mollusca</taxon>
        <taxon>Bivalvia</taxon>
        <taxon>Autobranchia</taxon>
        <taxon>Pteriomorphia</taxon>
        <taxon>Mytilida</taxon>
        <taxon>Mytiloidea</taxon>
        <taxon>Mytilidae</taxon>
        <taxon>Mytilinae</taxon>
        <taxon>Mytilus</taxon>
    </lineage>
</organism>
<keyword evidence="8" id="KW-1185">Reference proteome</keyword>
<dbReference type="Pfam" id="PF15926">
    <property type="entry name" value="RNF220"/>
    <property type="match status" value="1"/>
</dbReference>
<keyword evidence="2" id="KW-0862">Zinc</keyword>
<dbReference type="InterPro" id="IPR052443">
    <property type="entry name" value="E3_ubiq-ligase_RNF220-like"/>
</dbReference>
<feature type="region of interest" description="Disordered" evidence="5">
    <location>
        <begin position="898"/>
        <end position="930"/>
    </location>
</feature>
<feature type="compositionally biased region" description="Basic and acidic residues" evidence="5">
    <location>
        <begin position="1718"/>
        <end position="1728"/>
    </location>
</feature>
<reference evidence="7" key="1">
    <citation type="submission" date="2021-03" db="EMBL/GenBank/DDBJ databases">
        <authorList>
            <person name="Bekaert M."/>
        </authorList>
    </citation>
    <scope>NUCLEOTIDE SEQUENCE</scope>
</reference>
<feature type="region of interest" description="Disordered" evidence="5">
    <location>
        <begin position="1"/>
        <end position="28"/>
    </location>
</feature>
<keyword evidence="4" id="KW-0175">Coiled coil</keyword>
<keyword evidence="1 3" id="KW-0479">Metal-binding</keyword>
<dbReference type="InterPro" id="IPR031824">
    <property type="entry name" value="RNF220_mid"/>
</dbReference>
<feature type="compositionally biased region" description="Polar residues" evidence="5">
    <location>
        <begin position="52"/>
        <end position="66"/>
    </location>
</feature>
<evidence type="ECO:0000259" key="6">
    <source>
        <dbReference type="PROSITE" id="PS50089"/>
    </source>
</evidence>
<feature type="compositionally biased region" description="Polar residues" evidence="5">
    <location>
        <begin position="904"/>
        <end position="914"/>
    </location>
</feature>
<gene>
    <name evidence="7" type="ORF">MEDL_8631</name>
</gene>
<feature type="region of interest" description="Disordered" evidence="5">
    <location>
        <begin position="1658"/>
        <end position="1735"/>
    </location>
</feature>
<dbReference type="SUPFAM" id="SSF56219">
    <property type="entry name" value="DNase I-like"/>
    <property type="match status" value="1"/>
</dbReference>
<sequence length="1807" mass="205044">MGKKRKTRNNSSKTGLTPPNKAASKMATHNQNISDVLTQAHESLHGSYIDQPENTNNIQMSSKDQTFTCSPNIPLQCPSRPMLQSTPLPGLPNGPPQQILVPNFLPPPPPLPSDIPAHLSQQMIFNNINDTNQRIQRLEMTLNQRLAKLDMLDVLDARLGNFERNISSMKTEIENIKTVQQNQSKILQNEEQHHHNVEERVRQLEQNNMGLERENYEISERLLELKTHSMKYNLIFAGIPNVHGYEENTENVLRDFLNYELGIADSNNVSFQNVHRLGERQDGKHRSIIARFTSYNDHERVRKAAVDKLKNKHEFSVYQQYPREIYERRKQLIPKLKEFQRQKKKVKLVYDKLYVDGQLYNEFHPHQENYTIPGQPVRSNNEKSKTDELDHLNLPDDYTFVAKHRKKCNKKSGGIIIIYKKSLSTFLKFLKSESEFVLWVEIFKDPTQLHNLNSSVLLGCLYIPPEFSKYSSDEAFTEVEEELLKFSKNTEKVALVGDFNSRTRKLSDIVEIDEHLFEILDIDNEVTNDQNFMLYNLMTEKGIPTERFSLDNTRVNKYGKKLVELCKRCSICIANGRIGKDKCIGKTTCKDASLVDYLIVSPHLFDEIVDFEVIEFNPIAPTVALKTEQNNNKGNTYIKWNPQKAPEFEQMLSDDTDQVLQQVNGVLDHVNIDDVTPEQINAAVAAAQAGGAGMENSTFVPNPLTSPALMVLASTAENHEGGRAPYPNQNGGDKEISSPYTTPFTMYRPGEPYPAPLYAPVPPFVRANMERGMQFMNPGTSSAFRPLKNPNTMIMVSVQRPMNLNVVRWQWTTPLDIKVSKMKDHQVSARQEFLKTTRIMNGGTPDSEGRSLRKQRKKCVLDGQSPCCPVCGITLRAGEIEHHFTLEMEKLDRLVRCGRKSRDTTPQGRKNLSSPPVRRGKESPATEVVSQSRFETYLRIKCNRQARLTSRTKNKKRRPTEESCCPICNEKLSGTSEELNGHVELCLKKQRGELEDENIDVEGDDEQYEEYTWAGQTRIRATTMLEGGFARSGFQTMCKRTSDEEVDLNVDGDDSEMYGRPQYNEADIIPCSSEEPNEEEKGRHYRGCIRVGTLSYKYILRGTNEKEREALRGAVLGGTNEEREREIRRPHTTRGCIRVGTLSCKYILFLRGTNEEREREALRGAVLGGTNEERKRKGAVGSSTYMRGCIRVGTLSCKYILFLRGTNEEREREALRGAVLGGTNEERRKEALRGGTVLEEPMRRERRKRGTTRGCIRVGTLSCKYILFLRGTNEEREREALRGAVLEEPMRREKREALRGCIRVGTLSCKYILFLRGTNEEREREALRGAVLGGTNEEREREALRGAVLGGTNEEREREALRGAVLGGTNEEREREALRGAVLGGTNEERKGGTTRGCIRVGTCHVNIYCSSEEPNEEREREALRGAVLGGTNEEREKRGTTRGCIRVEEPNEEREREALRGGCIRVGTLSCKYILFLRGTNEEREREALRGAVLGGTNEEREREALRGAVLGGTNEEREREALRGAVLGGTNEEREREALRGCIRVGTFVINIYCSSEEPNEEREREALRGAVLGRNPMRREKGEALRGAVRSCQKYILFLRGTNEEREREALRGGTNEERERRGTTRGCIRVGTLSCKYILFLRGTNEEREREALRGAVLGGTNEERKGGTTGAVLEEPNEEREREALRGAVLGASSSSSIQPKASTSEEGMDVNEADKSPSHDTQLESNSSNVIEALKTKLKDRDADQKTKCLICMEAYNKPVTSIQCWHVHCEDCWLKTLGAKKLCPQCNMITSPGDLRRIYL</sequence>
<dbReference type="GO" id="GO:0061630">
    <property type="term" value="F:ubiquitin protein ligase activity"/>
    <property type="evidence" value="ECO:0007669"/>
    <property type="project" value="TreeGrafter"/>
</dbReference>
<dbReference type="SUPFAM" id="SSF57850">
    <property type="entry name" value="RING/U-box"/>
    <property type="match status" value="1"/>
</dbReference>
<evidence type="ECO:0000313" key="7">
    <source>
        <dbReference type="EMBL" id="CAG2193530.1"/>
    </source>
</evidence>
<dbReference type="GO" id="GO:0008270">
    <property type="term" value="F:zinc ion binding"/>
    <property type="evidence" value="ECO:0007669"/>
    <property type="project" value="UniProtKB-KW"/>
</dbReference>
<dbReference type="Gene3D" id="3.60.10.10">
    <property type="entry name" value="Endonuclease/exonuclease/phosphatase"/>
    <property type="match status" value="1"/>
</dbReference>
<evidence type="ECO:0000256" key="3">
    <source>
        <dbReference type="PROSITE-ProRule" id="PRU00175"/>
    </source>
</evidence>
<dbReference type="PANTHER" id="PTHR13459">
    <property type="entry name" value="E3 UBIQUITIN-PROTEIN LIGASE RNF220 ISOFORM X1"/>
    <property type="match status" value="1"/>
</dbReference>
<evidence type="ECO:0000256" key="2">
    <source>
        <dbReference type="ARBA" id="ARBA00022833"/>
    </source>
</evidence>
<comment type="caution">
    <text evidence="7">The sequence shown here is derived from an EMBL/GenBank/DDBJ whole genome shotgun (WGS) entry which is preliminary data.</text>
</comment>
<evidence type="ECO:0000256" key="4">
    <source>
        <dbReference type="SAM" id="Coils"/>
    </source>
</evidence>
<protein>
    <submittedName>
        <fullName evidence="7">E3 ubiquitin-protein ligase Rnf220,E3 ubiquitin-protein ligase RNF220</fullName>
    </submittedName>
</protein>
<feature type="region of interest" description="Disordered" evidence="5">
    <location>
        <begin position="47"/>
        <end position="66"/>
    </location>
</feature>
<evidence type="ECO:0000256" key="1">
    <source>
        <dbReference type="ARBA" id="ARBA00022771"/>
    </source>
</evidence>
<feature type="coiled-coil region" evidence="4">
    <location>
        <begin position="128"/>
        <end position="221"/>
    </location>
</feature>
<dbReference type="Gene3D" id="3.30.70.1820">
    <property type="entry name" value="L1 transposable element, RRM domain"/>
    <property type="match status" value="1"/>
</dbReference>
<feature type="domain" description="RING-type" evidence="6">
    <location>
        <begin position="1755"/>
        <end position="1794"/>
    </location>
</feature>
<dbReference type="GO" id="GO:0016567">
    <property type="term" value="P:protein ubiquitination"/>
    <property type="evidence" value="ECO:0007669"/>
    <property type="project" value="TreeGrafter"/>
</dbReference>